<sequence length="628" mass="70109">MSPQEDSLRESPDIENGAFVNKINDDESGYDTERNDSGGDDFSDEGHGHHDEEGNNGWGRGIVKDVKGTLGTYWKEEMTNFNFKTVGVSFFIFFAAAAPAITFGAVYGKSTNNYIGAVEMLAATAWCGIVYGLIGGQPMMINGGTGPVLAFSTVLFQMSKSMGIPFLTLNAWTGLWIGLFLCVAAFVDLNRMIKHLTRFTDEIFAGLIAAIFIMDALGNPLNGVGVFWYFSPDHKSHLVHQDDENYSHWASAFLSAILTLGTTYGAFYLRSMKHSRFLPNQACRNVICDFAVVLNIVFWSVLAGAGFKDVPTETLNVPDRFAPTFLCCDSSCHTSFPLDCPGQEEAWGRRPWLVNLFDTGDKAWVPFFAAVPALLAFILVFLDNGITWHLINHPSNKLSHGDAYNYDTVVIGLMIAINSILGLPWLVAATVRSITHVNALAERDDRGKITHVQETRLTHIFIHVLVLVTIFALQLLKLIPVPVLYGVFLFMGIASLGGNELWARFRMLFMQPSRIPDEPFTEYIPHKRVHLFTVIQVFIFICLVVFRSIPQIAVAFPIIVKLCIPIRSYLLPKLFSEEELILLDAEDHVIKKLVRKLKMEGRNQEAVTKDSRILEKAAFDFADEDARI</sequence>
<dbReference type="AlphaFoldDB" id="A0A7R9WFH8"/>
<feature type="transmembrane region" description="Helical" evidence="6">
    <location>
        <begin position="203"/>
        <end position="229"/>
    </location>
</feature>
<dbReference type="GO" id="GO:0005886">
    <property type="term" value="C:plasma membrane"/>
    <property type="evidence" value="ECO:0007669"/>
    <property type="project" value="TreeGrafter"/>
</dbReference>
<gene>
    <name evidence="8" type="ORF">TDUB1175_LOCUS19923</name>
</gene>
<dbReference type="Pfam" id="PF00955">
    <property type="entry name" value="HCO3_cotransp"/>
    <property type="match status" value="2"/>
</dbReference>
<dbReference type="PANTHER" id="PTHR11453:SF127">
    <property type="entry name" value="SOLUTE CARRIER FAMILY 4 MEMBER 11"/>
    <property type="match status" value="1"/>
</dbReference>
<evidence type="ECO:0000313" key="8">
    <source>
        <dbReference type="EMBL" id="CAD8321507.1"/>
    </source>
</evidence>
<accession>A0A7R9WFH8</accession>
<evidence type="ECO:0000256" key="6">
    <source>
        <dbReference type="SAM" id="Phobius"/>
    </source>
</evidence>
<feature type="transmembrane region" description="Helical" evidence="6">
    <location>
        <begin position="249"/>
        <end position="269"/>
    </location>
</feature>
<organism evidence="8">
    <name type="scientific">Pseudictyota dubia</name>
    <dbReference type="NCBI Taxonomy" id="2749911"/>
    <lineage>
        <taxon>Eukaryota</taxon>
        <taxon>Sar</taxon>
        <taxon>Stramenopiles</taxon>
        <taxon>Ochrophyta</taxon>
        <taxon>Bacillariophyta</taxon>
        <taxon>Mediophyceae</taxon>
        <taxon>Biddulphiophycidae</taxon>
        <taxon>Eupodiscales</taxon>
        <taxon>Odontellaceae</taxon>
        <taxon>Pseudictyota</taxon>
    </lineage>
</organism>
<feature type="transmembrane region" description="Helical" evidence="6">
    <location>
        <begin position="482"/>
        <end position="502"/>
    </location>
</feature>
<dbReference type="PRINTS" id="PR01231">
    <property type="entry name" value="HCO3TRNSPORT"/>
</dbReference>
<dbReference type="GO" id="GO:0005452">
    <property type="term" value="F:solute:inorganic anion antiporter activity"/>
    <property type="evidence" value="ECO:0007669"/>
    <property type="project" value="InterPro"/>
</dbReference>
<feature type="compositionally biased region" description="Basic and acidic residues" evidence="5">
    <location>
        <begin position="1"/>
        <end position="12"/>
    </location>
</feature>
<dbReference type="InterPro" id="IPR003020">
    <property type="entry name" value="HCO3_transpt_euk"/>
</dbReference>
<feature type="transmembrane region" description="Helical" evidence="6">
    <location>
        <begin position="363"/>
        <end position="382"/>
    </location>
</feature>
<feature type="compositionally biased region" description="Basic and acidic residues" evidence="5">
    <location>
        <begin position="44"/>
        <end position="53"/>
    </location>
</feature>
<feature type="domain" description="Bicarbonate transporter-like transmembrane" evidence="7">
    <location>
        <begin position="60"/>
        <end position="221"/>
    </location>
</feature>
<evidence type="ECO:0000256" key="4">
    <source>
        <dbReference type="ARBA" id="ARBA00023136"/>
    </source>
</evidence>
<keyword evidence="2 6" id="KW-0812">Transmembrane</keyword>
<feature type="transmembrane region" description="Helical" evidence="6">
    <location>
        <begin position="457"/>
        <end position="476"/>
    </location>
</feature>
<dbReference type="GO" id="GO:0006820">
    <property type="term" value="P:monoatomic anion transport"/>
    <property type="evidence" value="ECO:0007669"/>
    <property type="project" value="InterPro"/>
</dbReference>
<keyword evidence="4 6" id="KW-0472">Membrane</keyword>
<dbReference type="GO" id="GO:0050801">
    <property type="term" value="P:monoatomic ion homeostasis"/>
    <property type="evidence" value="ECO:0007669"/>
    <property type="project" value="TreeGrafter"/>
</dbReference>
<keyword evidence="3 6" id="KW-1133">Transmembrane helix</keyword>
<evidence type="ECO:0000259" key="7">
    <source>
        <dbReference type="Pfam" id="PF00955"/>
    </source>
</evidence>
<evidence type="ECO:0000256" key="3">
    <source>
        <dbReference type="ARBA" id="ARBA00022989"/>
    </source>
</evidence>
<feature type="transmembrane region" description="Helical" evidence="6">
    <location>
        <begin position="171"/>
        <end position="191"/>
    </location>
</feature>
<name>A0A7R9WFH8_9STRA</name>
<feature type="transmembrane region" description="Helical" evidence="6">
    <location>
        <begin position="114"/>
        <end position="134"/>
    </location>
</feature>
<feature type="domain" description="Bicarbonate transporter-like transmembrane" evidence="7">
    <location>
        <begin position="247"/>
        <end position="587"/>
    </location>
</feature>
<reference evidence="8" key="1">
    <citation type="submission" date="2021-01" db="EMBL/GenBank/DDBJ databases">
        <authorList>
            <person name="Corre E."/>
            <person name="Pelletier E."/>
            <person name="Niang G."/>
            <person name="Scheremetjew M."/>
            <person name="Finn R."/>
            <person name="Kale V."/>
            <person name="Holt S."/>
            <person name="Cochrane G."/>
            <person name="Meng A."/>
            <person name="Brown T."/>
            <person name="Cohen L."/>
        </authorList>
    </citation>
    <scope>NUCLEOTIDE SEQUENCE</scope>
    <source>
        <strain evidence="8">CCMP147</strain>
    </source>
</reference>
<feature type="region of interest" description="Disordered" evidence="5">
    <location>
        <begin position="1"/>
        <end position="58"/>
    </location>
</feature>
<protein>
    <recommendedName>
        <fullName evidence="7">Bicarbonate transporter-like transmembrane domain-containing protein</fullName>
    </recommendedName>
</protein>
<comment type="subcellular location">
    <subcellularLocation>
        <location evidence="1">Membrane</location>
        <topology evidence="1">Multi-pass membrane protein</topology>
    </subcellularLocation>
</comment>
<proteinExistence type="predicted"/>
<evidence type="ECO:0000256" key="2">
    <source>
        <dbReference type="ARBA" id="ARBA00022692"/>
    </source>
</evidence>
<feature type="transmembrane region" description="Helical" evidence="6">
    <location>
        <begin position="85"/>
        <end position="108"/>
    </location>
</feature>
<dbReference type="PANTHER" id="PTHR11453">
    <property type="entry name" value="ANION EXCHANGE PROTEIN"/>
    <property type="match status" value="1"/>
</dbReference>
<dbReference type="EMBL" id="HBED01039633">
    <property type="protein sequence ID" value="CAD8321507.1"/>
    <property type="molecule type" value="Transcribed_RNA"/>
</dbReference>
<evidence type="ECO:0000256" key="5">
    <source>
        <dbReference type="SAM" id="MobiDB-lite"/>
    </source>
</evidence>
<evidence type="ECO:0000256" key="1">
    <source>
        <dbReference type="ARBA" id="ARBA00004141"/>
    </source>
</evidence>
<dbReference type="InterPro" id="IPR011531">
    <property type="entry name" value="HCO3_transpt-like_TM_dom"/>
</dbReference>